<dbReference type="EMBL" id="JXQG01000025">
    <property type="protein sequence ID" value="KKZ12245.1"/>
    <property type="molecule type" value="Genomic_DNA"/>
</dbReference>
<accession>A0A0G2IWB7</accession>
<dbReference type="Pfam" id="PF11344">
    <property type="entry name" value="DUF3146"/>
    <property type="match status" value="1"/>
</dbReference>
<proteinExistence type="predicted"/>
<dbReference type="AlphaFoldDB" id="A0A0G2IWB7"/>
<dbReference type="Proteomes" id="UP000035067">
    <property type="component" value="Unassembled WGS sequence"/>
</dbReference>
<sequence>MVKLHATTARLQVLDQDLHLGLYKGQVWAGEFAWVFHWHFQQGKLRVEPSLGRALIEDALLRFLLRCDHQLDVGGEYNFLVRATV</sequence>
<reference evidence="1 2" key="1">
    <citation type="submission" date="2015-01" db="EMBL/GenBank/DDBJ databases">
        <title>Lifestyle Evolution in Cyanobacterial Symbionts of Sponges.</title>
        <authorList>
            <person name="Burgsdorf I."/>
            <person name="Slaby B.M."/>
            <person name="Handley K.M."/>
            <person name="Haber M."/>
            <person name="Blom J."/>
            <person name="Marshall C.W."/>
            <person name="Gilbert J.A."/>
            <person name="Hentschel U."/>
            <person name="Steindler L."/>
        </authorList>
    </citation>
    <scope>NUCLEOTIDE SEQUENCE [LARGE SCALE GENOMIC DNA]</scope>
    <source>
        <strain evidence="1">SP3</strain>
    </source>
</reference>
<evidence type="ECO:0008006" key="3">
    <source>
        <dbReference type="Google" id="ProtNLM"/>
    </source>
</evidence>
<name>A0A0G2IWB7_9SYNE</name>
<evidence type="ECO:0000313" key="1">
    <source>
        <dbReference type="EMBL" id="KKZ12245.1"/>
    </source>
</evidence>
<gene>
    <name evidence="1" type="ORF">TE42_05320</name>
</gene>
<organism evidence="1 2">
    <name type="scientific">Candidatus Synechococcus spongiarum SP3</name>
    <dbReference type="NCBI Taxonomy" id="1604020"/>
    <lineage>
        <taxon>Bacteria</taxon>
        <taxon>Bacillati</taxon>
        <taxon>Cyanobacteriota</taxon>
        <taxon>Cyanophyceae</taxon>
        <taxon>Synechococcales</taxon>
        <taxon>Synechococcaceae</taxon>
        <taxon>Synechococcus</taxon>
    </lineage>
</organism>
<evidence type="ECO:0000313" key="2">
    <source>
        <dbReference type="Proteomes" id="UP000035067"/>
    </source>
</evidence>
<protein>
    <recommendedName>
        <fullName evidence="3">DUF3146 domain-containing protein</fullName>
    </recommendedName>
</protein>
<comment type="caution">
    <text evidence="1">The sequence shown here is derived from an EMBL/GenBank/DDBJ whole genome shotgun (WGS) entry which is preliminary data.</text>
</comment>
<dbReference type="InterPro" id="IPR021492">
    <property type="entry name" value="DUF3146"/>
</dbReference>
<dbReference type="PATRIC" id="fig|1604020.3.peg.649"/>